<dbReference type="EMBL" id="BAABGA010000107">
    <property type="protein sequence ID" value="GAA4469861.1"/>
    <property type="molecule type" value="Genomic_DNA"/>
</dbReference>
<dbReference type="InterPro" id="IPR058647">
    <property type="entry name" value="BSH_CzcB-like"/>
</dbReference>
<dbReference type="Pfam" id="PF25973">
    <property type="entry name" value="BSH_CzcB"/>
    <property type="match status" value="1"/>
</dbReference>
<feature type="domain" description="DUF3347" evidence="4">
    <location>
        <begin position="637"/>
        <end position="725"/>
    </location>
</feature>
<evidence type="ECO:0000259" key="4">
    <source>
        <dbReference type="Pfam" id="PF11827"/>
    </source>
</evidence>
<protein>
    <recommendedName>
        <fullName evidence="10">Cation efflux system protein CusB</fullName>
    </recommendedName>
</protein>
<comment type="caution">
    <text evidence="8">The sequence shown here is derived from an EMBL/GenBank/DDBJ whole genome shotgun (WGS) entry which is preliminary data.</text>
</comment>
<dbReference type="PANTHER" id="PTHR30097">
    <property type="entry name" value="CATION EFFLUX SYSTEM PROTEIN CUSB"/>
    <property type="match status" value="1"/>
</dbReference>
<evidence type="ECO:0000256" key="1">
    <source>
        <dbReference type="ARBA" id="ARBA00022448"/>
    </source>
</evidence>
<keyword evidence="1" id="KW-0813">Transport</keyword>
<dbReference type="RefSeq" id="WP_345327571.1">
    <property type="nucleotide sequence ID" value="NZ_BAABGA010000107.1"/>
</dbReference>
<evidence type="ECO:0000313" key="9">
    <source>
        <dbReference type="Proteomes" id="UP001500840"/>
    </source>
</evidence>
<evidence type="ECO:0008006" key="10">
    <source>
        <dbReference type="Google" id="ProtNLM"/>
    </source>
</evidence>
<feature type="domain" description="Heavy metal binding" evidence="5">
    <location>
        <begin position="59"/>
        <end position="85"/>
    </location>
</feature>
<gene>
    <name evidence="8" type="ORF">GCM10023156_62470</name>
</gene>
<feature type="compositionally biased region" description="Gly residues" evidence="2">
    <location>
        <begin position="480"/>
        <end position="495"/>
    </location>
</feature>
<dbReference type="Pfam" id="PF25954">
    <property type="entry name" value="Beta-barrel_RND_2"/>
    <property type="match status" value="1"/>
</dbReference>
<dbReference type="InterPro" id="IPR045800">
    <property type="entry name" value="HMBD"/>
</dbReference>
<dbReference type="Proteomes" id="UP001500840">
    <property type="component" value="Unassembled WGS sequence"/>
</dbReference>
<feature type="domain" description="CzcB-like barrel-sandwich hybrid" evidence="7">
    <location>
        <begin position="134"/>
        <end position="262"/>
    </location>
</feature>
<dbReference type="SUPFAM" id="SSF111369">
    <property type="entry name" value="HlyD-like secretion proteins"/>
    <property type="match status" value="1"/>
</dbReference>
<evidence type="ECO:0000259" key="5">
    <source>
        <dbReference type="Pfam" id="PF19335"/>
    </source>
</evidence>
<evidence type="ECO:0000313" key="8">
    <source>
        <dbReference type="EMBL" id="GAA4469861.1"/>
    </source>
</evidence>
<evidence type="ECO:0000256" key="2">
    <source>
        <dbReference type="SAM" id="MobiDB-lite"/>
    </source>
</evidence>
<keyword evidence="3" id="KW-0472">Membrane</keyword>
<evidence type="ECO:0000259" key="6">
    <source>
        <dbReference type="Pfam" id="PF25954"/>
    </source>
</evidence>
<dbReference type="Gene3D" id="2.40.420.20">
    <property type="match status" value="1"/>
</dbReference>
<proteinExistence type="predicted"/>
<name>A0ABP8NQU0_9BACT</name>
<dbReference type="Pfam" id="PF11827">
    <property type="entry name" value="DUF3347"/>
    <property type="match status" value="1"/>
</dbReference>
<dbReference type="PANTHER" id="PTHR30097:SF15">
    <property type="entry name" value="CATION EFFLUX SYSTEM PROTEIN CUSB"/>
    <property type="match status" value="1"/>
</dbReference>
<dbReference type="InterPro" id="IPR051909">
    <property type="entry name" value="MFP_Cation_Efflux"/>
</dbReference>
<reference evidence="9" key="1">
    <citation type="journal article" date="2019" name="Int. J. Syst. Evol. Microbiol.">
        <title>The Global Catalogue of Microorganisms (GCM) 10K type strain sequencing project: providing services to taxonomists for standard genome sequencing and annotation.</title>
        <authorList>
            <consortium name="The Broad Institute Genomics Platform"/>
            <consortium name="The Broad Institute Genome Sequencing Center for Infectious Disease"/>
            <person name="Wu L."/>
            <person name="Ma J."/>
        </authorList>
    </citation>
    <scope>NUCLEOTIDE SEQUENCE [LARGE SCALE GENOMIC DNA]</scope>
    <source>
        <strain evidence="9">JCM 17759</strain>
    </source>
</reference>
<dbReference type="InterPro" id="IPR021782">
    <property type="entry name" value="DUF3347"/>
</dbReference>
<evidence type="ECO:0000259" key="7">
    <source>
        <dbReference type="Pfam" id="PF25973"/>
    </source>
</evidence>
<dbReference type="InterPro" id="IPR058792">
    <property type="entry name" value="Beta-barrel_RND_2"/>
</dbReference>
<feature type="transmembrane region" description="Helical" evidence="3">
    <location>
        <begin position="12"/>
        <end position="31"/>
    </location>
</feature>
<keyword evidence="3" id="KW-1133">Transmembrane helix</keyword>
<organism evidence="8 9">
    <name type="scientific">Novipirellula rosea</name>
    <dbReference type="NCBI Taxonomy" id="1031540"/>
    <lineage>
        <taxon>Bacteria</taxon>
        <taxon>Pseudomonadati</taxon>
        <taxon>Planctomycetota</taxon>
        <taxon>Planctomycetia</taxon>
        <taxon>Pirellulales</taxon>
        <taxon>Pirellulaceae</taxon>
        <taxon>Novipirellula</taxon>
    </lineage>
</organism>
<dbReference type="Pfam" id="PF19335">
    <property type="entry name" value="HMBD"/>
    <property type="match status" value="2"/>
</dbReference>
<keyword evidence="9" id="KW-1185">Reference proteome</keyword>
<sequence>MKDFLKRLVTHAWFLHAIAFLAIGFAAAWWLRGPNASPESLPTTTTEGSSGDAEKASIWTCSMHPQIRRDGPGDCPICGMDLVPVKKSAGGIRTVSISKNVQKLMNVQTVPVGRKYVTADVRMVGKVDYDETRLAYITAWVSGRLDRLYVDYTGVEVKKGDHMVYIYSEELYTAQQELIAAIESNASRPSSRFVKPIDLAESAREKLRLLGITEEQIQEIEQRGKPTEHITIYSPVGGIVIEKLRQEGDRVRTGDRIYTVADLTHLWVQMDAYESDLTWLRYGQEVEFTTEAYPGDVFKGRVAFINPVLNKDTRTVKVRVNISNEDGRLKPEMFVRAVVRSKIASGGRVLDASLAGKWISPMHPEIVKDEPGNCDICGMPLVRAESLGYVTAEPSDTAKPLVIPVSAALLTGTRAIVYVQVPNAEEPTYEGREIVLGPRAGDFYLVKAGLKEGELVVTNGNFKLDSALQISAKPSMMTPAGGGGSGAHNHGGGTMPKGDGGETQEHAAMSLPPQVNQQMVAVIDSVEAIEKAIEEAELKKIREAFASLGKRVAAVNGQALVGGMAAQWGEFAMLLRNDSVEGRDVESLQEADRVYLVTKDHAKRLQVMFGVAHPKHEMPVETLDVPMAFREQLDRLLSPYLAIGEGLASDDLDAATSAVGQLNQVLNSIDSGGLDAGVSKRWQAEQKGLSAITGRLVKADDLESMRSAFVLLSDELLTIQRTFGFQSAKQLYELHCPMAFDGRGATWLQNNASVRNPYFGESMLKCADRVEKLEAEKLGIEEVGGGSMAKPHQH</sequence>
<accession>A0ABP8NQU0</accession>
<feature type="region of interest" description="Disordered" evidence="2">
    <location>
        <begin position="478"/>
        <end position="505"/>
    </location>
</feature>
<feature type="domain" description="CusB-like beta-barrel" evidence="6">
    <location>
        <begin position="266"/>
        <end position="340"/>
    </location>
</feature>
<feature type="domain" description="Heavy metal binding" evidence="5">
    <location>
        <begin position="357"/>
        <end position="382"/>
    </location>
</feature>
<keyword evidence="3" id="KW-0812">Transmembrane</keyword>
<dbReference type="Gene3D" id="2.40.30.170">
    <property type="match status" value="1"/>
</dbReference>
<evidence type="ECO:0000256" key="3">
    <source>
        <dbReference type="SAM" id="Phobius"/>
    </source>
</evidence>